<comment type="caution">
    <text evidence="1">The sequence shown here is derived from an EMBL/GenBank/DDBJ whole genome shotgun (WGS) entry which is preliminary data.</text>
</comment>
<evidence type="ECO:0000313" key="1">
    <source>
        <dbReference type="EMBL" id="KAF9475044.1"/>
    </source>
</evidence>
<gene>
    <name evidence="1" type="ORF">BDN70DRAFT_283519</name>
</gene>
<sequence>MVHRNRNTASYHAVGYQCQSNLQMCTCCTRIFELDQRVANIQDVKEERRLLLQGANEEHDILSRFPYEIYAWIFELCIPNDIMDLNIMASVSARREGAMPLTISAVCRKWRTVAHSTPQLWRNVALFFKTPNHSYEEFSITPIYEAARPSPSVVQEWIERAGTLPLAINLCVARRYNYDPPDHRTALMLVKIFSRYSSRWSRVKYWGPAPFITCLLSPDQRELPQLRWLHITNTNLDNEIINSWFRYSPSTNIQPLQLKFLAVQMISPDIMNFDWSHLTELELRLPRIGECFEALRRATRLVKCKFEGSRSSRFLHPHPLPTKPIVLNELQSLNINSVHYRQILEHLVCPSLEEISLVDVENSLEPVDLRLLIKFVRISGCSLQILSIFHLYGAQVPEDFTTMLCAAFPTLRFLLAYFYPTDRHAENLFYHLAEFVIVDGKRVPTYLPVLRNLVVGVDQFRDYNVVPRICSGIGGSPVNSMRPQLQHVSLRFPDRANTISSSFDLETMQIIALSRKAGTKWTVRIAGEETLQDVLDVARRLDLLPYIGWGASCIPWIQKFANMLRDVEWQKQGIILCVSILLSTVLFCKFII</sequence>
<dbReference type="InterPro" id="IPR032675">
    <property type="entry name" value="LRR_dom_sf"/>
</dbReference>
<dbReference type="AlphaFoldDB" id="A0A9P6CWB0"/>
<accession>A0A9P6CWB0</accession>
<organism evidence="1 2">
    <name type="scientific">Pholiota conissans</name>
    <dbReference type="NCBI Taxonomy" id="109636"/>
    <lineage>
        <taxon>Eukaryota</taxon>
        <taxon>Fungi</taxon>
        <taxon>Dikarya</taxon>
        <taxon>Basidiomycota</taxon>
        <taxon>Agaricomycotina</taxon>
        <taxon>Agaricomycetes</taxon>
        <taxon>Agaricomycetidae</taxon>
        <taxon>Agaricales</taxon>
        <taxon>Agaricineae</taxon>
        <taxon>Strophariaceae</taxon>
        <taxon>Pholiota</taxon>
    </lineage>
</organism>
<name>A0A9P6CWB0_9AGAR</name>
<dbReference type="EMBL" id="MU155350">
    <property type="protein sequence ID" value="KAF9475044.1"/>
    <property type="molecule type" value="Genomic_DNA"/>
</dbReference>
<proteinExistence type="predicted"/>
<evidence type="ECO:0000313" key="2">
    <source>
        <dbReference type="Proteomes" id="UP000807469"/>
    </source>
</evidence>
<dbReference type="Proteomes" id="UP000807469">
    <property type="component" value="Unassembled WGS sequence"/>
</dbReference>
<dbReference type="Gene3D" id="3.80.10.10">
    <property type="entry name" value="Ribonuclease Inhibitor"/>
    <property type="match status" value="1"/>
</dbReference>
<protein>
    <recommendedName>
        <fullName evidence="3">F-box domain-containing protein</fullName>
    </recommendedName>
</protein>
<evidence type="ECO:0008006" key="3">
    <source>
        <dbReference type="Google" id="ProtNLM"/>
    </source>
</evidence>
<dbReference type="SUPFAM" id="SSF52047">
    <property type="entry name" value="RNI-like"/>
    <property type="match status" value="1"/>
</dbReference>
<dbReference type="OrthoDB" id="2838298at2759"/>
<reference evidence="1" key="1">
    <citation type="submission" date="2020-11" db="EMBL/GenBank/DDBJ databases">
        <authorList>
            <consortium name="DOE Joint Genome Institute"/>
            <person name="Ahrendt S."/>
            <person name="Riley R."/>
            <person name="Andreopoulos W."/>
            <person name="Labutti K."/>
            <person name="Pangilinan J."/>
            <person name="Ruiz-Duenas F.J."/>
            <person name="Barrasa J.M."/>
            <person name="Sanchez-Garcia M."/>
            <person name="Camarero S."/>
            <person name="Miyauchi S."/>
            <person name="Serrano A."/>
            <person name="Linde D."/>
            <person name="Babiker R."/>
            <person name="Drula E."/>
            <person name="Ayuso-Fernandez I."/>
            <person name="Pacheco R."/>
            <person name="Padilla G."/>
            <person name="Ferreira P."/>
            <person name="Barriuso J."/>
            <person name="Kellner H."/>
            <person name="Castanera R."/>
            <person name="Alfaro M."/>
            <person name="Ramirez L."/>
            <person name="Pisabarro A.G."/>
            <person name="Kuo A."/>
            <person name="Tritt A."/>
            <person name="Lipzen A."/>
            <person name="He G."/>
            <person name="Yan M."/>
            <person name="Ng V."/>
            <person name="Cullen D."/>
            <person name="Martin F."/>
            <person name="Rosso M.-N."/>
            <person name="Henrissat B."/>
            <person name="Hibbett D."/>
            <person name="Martinez A.T."/>
            <person name="Grigoriev I.V."/>
        </authorList>
    </citation>
    <scope>NUCLEOTIDE SEQUENCE</scope>
    <source>
        <strain evidence="1">CIRM-BRFM 674</strain>
    </source>
</reference>
<keyword evidence="2" id="KW-1185">Reference proteome</keyword>